<dbReference type="PROSITE" id="PS50995">
    <property type="entry name" value="HTH_MARR_2"/>
    <property type="match status" value="1"/>
</dbReference>
<keyword evidence="6" id="KW-1185">Reference proteome</keyword>
<dbReference type="InterPro" id="IPR023187">
    <property type="entry name" value="Tscrpt_reg_MarR-type_CS"/>
</dbReference>
<dbReference type="InterPro" id="IPR036390">
    <property type="entry name" value="WH_DNA-bd_sf"/>
</dbReference>
<sequence>MDHVQTVHEQWLVERPDLDTTPVLVIGRISRLAAALTPELVAVYARFGLGEGEFDVLATLRRQGDPYALTPSELSARTMVTSGAVSKRLDRLEAAGLVERRASTGDGRSRTVHLTARGREVIDEAMTAHIDNERRLLAALPDAERDELARLLGRLASALGA</sequence>
<keyword evidence="3" id="KW-0804">Transcription</keyword>
<dbReference type="Gene3D" id="1.10.10.10">
    <property type="entry name" value="Winged helix-like DNA-binding domain superfamily/Winged helix DNA-binding domain"/>
    <property type="match status" value="1"/>
</dbReference>
<protein>
    <submittedName>
        <fullName evidence="5">MarR family transcriptional regulator</fullName>
    </submittedName>
</protein>
<dbReference type="Proteomes" id="UP000677016">
    <property type="component" value="Unassembled WGS sequence"/>
</dbReference>
<evidence type="ECO:0000259" key="4">
    <source>
        <dbReference type="PROSITE" id="PS50995"/>
    </source>
</evidence>
<feature type="domain" description="HTH marR-type" evidence="4">
    <location>
        <begin position="22"/>
        <end position="157"/>
    </location>
</feature>
<evidence type="ECO:0000256" key="1">
    <source>
        <dbReference type="ARBA" id="ARBA00023015"/>
    </source>
</evidence>
<dbReference type="InterPro" id="IPR036388">
    <property type="entry name" value="WH-like_DNA-bd_sf"/>
</dbReference>
<keyword evidence="2" id="KW-0238">DNA-binding</keyword>
<dbReference type="SUPFAM" id="SSF46785">
    <property type="entry name" value="Winged helix' DNA-binding domain"/>
    <property type="match status" value="1"/>
</dbReference>
<dbReference type="Pfam" id="PF12802">
    <property type="entry name" value="MarR_2"/>
    <property type="match status" value="1"/>
</dbReference>
<comment type="caution">
    <text evidence="5">The sequence shown here is derived from an EMBL/GenBank/DDBJ whole genome shotgun (WGS) entry which is preliminary data.</text>
</comment>
<dbReference type="GO" id="GO:0006950">
    <property type="term" value="P:response to stress"/>
    <property type="evidence" value="ECO:0007669"/>
    <property type="project" value="TreeGrafter"/>
</dbReference>
<proteinExistence type="predicted"/>
<evidence type="ECO:0000313" key="5">
    <source>
        <dbReference type="EMBL" id="MBR7743520.1"/>
    </source>
</evidence>
<dbReference type="PANTHER" id="PTHR33164:SF104">
    <property type="entry name" value="TRANSCRIPTIONAL REGULATORY PROTEIN"/>
    <property type="match status" value="1"/>
</dbReference>
<dbReference type="RefSeq" id="WP_211602775.1">
    <property type="nucleotide sequence ID" value="NZ_JAGSNF010000012.1"/>
</dbReference>
<evidence type="ECO:0000313" key="6">
    <source>
        <dbReference type="Proteomes" id="UP000677016"/>
    </source>
</evidence>
<dbReference type="AlphaFoldDB" id="A0A941D9X8"/>
<evidence type="ECO:0000256" key="2">
    <source>
        <dbReference type="ARBA" id="ARBA00023125"/>
    </source>
</evidence>
<name>A0A941D9X8_9MICO</name>
<dbReference type="EMBL" id="JAGSNF010000012">
    <property type="protein sequence ID" value="MBR7743520.1"/>
    <property type="molecule type" value="Genomic_DNA"/>
</dbReference>
<dbReference type="PROSITE" id="PS01117">
    <property type="entry name" value="HTH_MARR_1"/>
    <property type="match status" value="1"/>
</dbReference>
<gene>
    <name evidence="5" type="ORF">KC207_09490</name>
</gene>
<dbReference type="InterPro" id="IPR039422">
    <property type="entry name" value="MarR/SlyA-like"/>
</dbReference>
<dbReference type="SMART" id="SM00347">
    <property type="entry name" value="HTH_MARR"/>
    <property type="match status" value="1"/>
</dbReference>
<dbReference type="CDD" id="cd00090">
    <property type="entry name" value="HTH_ARSR"/>
    <property type="match status" value="1"/>
</dbReference>
<evidence type="ECO:0000256" key="3">
    <source>
        <dbReference type="ARBA" id="ARBA00023163"/>
    </source>
</evidence>
<dbReference type="GO" id="GO:0003700">
    <property type="term" value="F:DNA-binding transcription factor activity"/>
    <property type="evidence" value="ECO:0007669"/>
    <property type="project" value="InterPro"/>
</dbReference>
<keyword evidence="1" id="KW-0805">Transcription regulation</keyword>
<dbReference type="PRINTS" id="PR00598">
    <property type="entry name" value="HTHMARR"/>
</dbReference>
<accession>A0A941D9X8</accession>
<dbReference type="InterPro" id="IPR000835">
    <property type="entry name" value="HTH_MarR-typ"/>
</dbReference>
<organism evidence="5 6">
    <name type="scientific">Phycicoccus avicenniae</name>
    <dbReference type="NCBI Taxonomy" id="2828860"/>
    <lineage>
        <taxon>Bacteria</taxon>
        <taxon>Bacillati</taxon>
        <taxon>Actinomycetota</taxon>
        <taxon>Actinomycetes</taxon>
        <taxon>Micrococcales</taxon>
        <taxon>Intrasporangiaceae</taxon>
        <taxon>Phycicoccus</taxon>
    </lineage>
</organism>
<dbReference type="PANTHER" id="PTHR33164">
    <property type="entry name" value="TRANSCRIPTIONAL REGULATOR, MARR FAMILY"/>
    <property type="match status" value="1"/>
</dbReference>
<dbReference type="GO" id="GO:0003677">
    <property type="term" value="F:DNA binding"/>
    <property type="evidence" value="ECO:0007669"/>
    <property type="project" value="UniProtKB-KW"/>
</dbReference>
<dbReference type="InterPro" id="IPR011991">
    <property type="entry name" value="ArsR-like_HTH"/>
</dbReference>
<reference evidence="5" key="1">
    <citation type="submission" date="2021-04" db="EMBL/GenBank/DDBJ databases">
        <title>Phycicoccus avicenniae sp. nov., a novel endophytic actinomycetes isolated from branch of Avicennia mariana.</title>
        <authorList>
            <person name="Tuo L."/>
        </authorList>
    </citation>
    <scope>NUCLEOTIDE SEQUENCE</scope>
    <source>
        <strain evidence="5">BSK3Z-2</strain>
    </source>
</reference>